<proteinExistence type="inferred from homology"/>
<dbReference type="Pfam" id="PF02811">
    <property type="entry name" value="PHP"/>
    <property type="match status" value="1"/>
</dbReference>
<accession>A0A9D1AGH7</accession>
<comment type="caution">
    <text evidence="10">The sequence shown here is derived from an EMBL/GenBank/DDBJ whole genome shotgun (WGS) entry which is preliminary data.</text>
</comment>
<dbReference type="SUPFAM" id="SSF89550">
    <property type="entry name" value="PHP domain-like"/>
    <property type="match status" value="1"/>
</dbReference>
<evidence type="ECO:0000256" key="7">
    <source>
        <dbReference type="ARBA" id="ARBA00049158"/>
    </source>
</evidence>
<dbReference type="InterPro" id="IPR004013">
    <property type="entry name" value="PHP_dom"/>
</dbReference>
<gene>
    <name evidence="10" type="ORF">IAB90_05195</name>
</gene>
<dbReference type="GO" id="GO:0005737">
    <property type="term" value="C:cytoplasm"/>
    <property type="evidence" value="ECO:0007669"/>
    <property type="project" value="TreeGrafter"/>
</dbReference>
<evidence type="ECO:0000313" key="11">
    <source>
        <dbReference type="Proteomes" id="UP000824179"/>
    </source>
</evidence>
<evidence type="ECO:0000256" key="4">
    <source>
        <dbReference type="ARBA" id="ARBA00022605"/>
    </source>
</evidence>
<comment type="pathway">
    <text evidence="1 8">Amino-acid biosynthesis; L-histidine biosynthesis; L-histidine from 5-phospho-alpha-D-ribose 1-diphosphate: step 8/9.</text>
</comment>
<evidence type="ECO:0000256" key="1">
    <source>
        <dbReference type="ARBA" id="ARBA00004970"/>
    </source>
</evidence>
<dbReference type="GO" id="GO:0000105">
    <property type="term" value="P:L-histidine biosynthetic process"/>
    <property type="evidence" value="ECO:0007669"/>
    <property type="project" value="UniProtKB-UniRule"/>
</dbReference>
<dbReference type="PANTHER" id="PTHR21039:SF0">
    <property type="entry name" value="HISTIDINOL-PHOSPHATASE"/>
    <property type="match status" value="1"/>
</dbReference>
<evidence type="ECO:0000256" key="5">
    <source>
        <dbReference type="ARBA" id="ARBA00022801"/>
    </source>
</evidence>
<reference evidence="10" key="2">
    <citation type="journal article" date="2021" name="PeerJ">
        <title>Extensive microbial diversity within the chicken gut microbiome revealed by metagenomics and culture.</title>
        <authorList>
            <person name="Gilroy R."/>
            <person name="Ravi A."/>
            <person name="Getino M."/>
            <person name="Pursley I."/>
            <person name="Horton D.L."/>
            <person name="Alikhan N.F."/>
            <person name="Baker D."/>
            <person name="Gharbi K."/>
            <person name="Hall N."/>
            <person name="Watson M."/>
            <person name="Adriaenssens E.M."/>
            <person name="Foster-Nyarko E."/>
            <person name="Jarju S."/>
            <person name="Secka A."/>
            <person name="Antonio M."/>
            <person name="Oren A."/>
            <person name="Chaudhuri R.R."/>
            <person name="La Ragione R."/>
            <person name="Hildebrand F."/>
            <person name="Pallen M.J."/>
        </authorList>
    </citation>
    <scope>NUCLEOTIDE SEQUENCE</scope>
    <source>
        <strain evidence="10">ChiW25-3613</strain>
    </source>
</reference>
<feature type="domain" description="PHP" evidence="9">
    <location>
        <begin position="9"/>
        <end position="196"/>
    </location>
</feature>
<dbReference type="InterPro" id="IPR010140">
    <property type="entry name" value="Histidinol_P_phosphatase_HisJ"/>
</dbReference>
<evidence type="ECO:0000259" key="9">
    <source>
        <dbReference type="Pfam" id="PF02811"/>
    </source>
</evidence>
<evidence type="ECO:0000256" key="8">
    <source>
        <dbReference type="RuleBase" id="RU366003"/>
    </source>
</evidence>
<organism evidence="10 11">
    <name type="scientific">Candidatus Coproplasma stercoripullorum</name>
    <dbReference type="NCBI Taxonomy" id="2840751"/>
    <lineage>
        <taxon>Bacteria</taxon>
        <taxon>Bacillati</taxon>
        <taxon>Bacillota</taxon>
        <taxon>Clostridia</taxon>
        <taxon>Eubacteriales</taxon>
        <taxon>Candidatus Coproplasma</taxon>
    </lineage>
</organism>
<keyword evidence="5 8" id="KW-0378">Hydrolase</keyword>
<comment type="similarity">
    <text evidence="2 8">Belongs to the PHP hydrolase family. HisK subfamily.</text>
</comment>
<evidence type="ECO:0000256" key="6">
    <source>
        <dbReference type="ARBA" id="ARBA00023102"/>
    </source>
</evidence>
<dbReference type="EMBL" id="DVHB01000088">
    <property type="protein sequence ID" value="HIR39762.1"/>
    <property type="molecule type" value="Genomic_DNA"/>
</dbReference>
<dbReference type="AlphaFoldDB" id="A0A9D1AGH7"/>
<evidence type="ECO:0000256" key="2">
    <source>
        <dbReference type="ARBA" id="ARBA00009152"/>
    </source>
</evidence>
<dbReference type="Gene3D" id="3.20.20.140">
    <property type="entry name" value="Metal-dependent hydrolases"/>
    <property type="match status" value="1"/>
</dbReference>
<comment type="catalytic activity">
    <reaction evidence="7 8">
        <text>L-histidinol phosphate + H2O = L-histidinol + phosphate</text>
        <dbReference type="Rhea" id="RHEA:14465"/>
        <dbReference type="ChEBI" id="CHEBI:15377"/>
        <dbReference type="ChEBI" id="CHEBI:43474"/>
        <dbReference type="ChEBI" id="CHEBI:57699"/>
        <dbReference type="ChEBI" id="CHEBI:57980"/>
        <dbReference type="EC" id="3.1.3.15"/>
    </reaction>
</comment>
<name>A0A9D1AGH7_9FIRM</name>
<dbReference type="EC" id="3.1.3.15" evidence="3 8"/>
<keyword evidence="6 8" id="KW-0368">Histidine biosynthesis</keyword>
<keyword evidence="4 8" id="KW-0028">Amino-acid biosynthesis</keyword>
<evidence type="ECO:0000313" key="10">
    <source>
        <dbReference type="EMBL" id="HIR39762.1"/>
    </source>
</evidence>
<sequence length="268" mass="30097">MMPLIKSNVHTHTTFCDGKDSMDDMVKAAIDIGFDTLGFSFHSYTAFDPSYCIRDYLAYMKEYGRLKKEYADRIWLLNGVELDLYGERPSVCDYVIGSVHYFKAGERHFPVDCRAPAFVKIINNVFAGDVYAAVELFYREVGELADKVAPDVYGHFDLITCSNAEHGLIDECNPRYRRAALSAAEKLPQGAVVEVNLGRVFRGSGGMYPSPWLLKELNARGCRFMLSSDAHKCEALGFMFDQTCAQLKAFGVKSLVRCKGRGLEEVEL</sequence>
<reference evidence="10" key="1">
    <citation type="submission" date="2020-10" db="EMBL/GenBank/DDBJ databases">
        <authorList>
            <person name="Gilroy R."/>
        </authorList>
    </citation>
    <scope>NUCLEOTIDE SEQUENCE</scope>
    <source>
        <strain evidence="10">ChiW25-3613</strain>
    </source>
</reference>
<protein>
    <recommendedName>
        <fullName evidence="3 8">Histidinol-phosphatase</fullName>
        <shortName evidence="8">HolPase</shortName>
        <ecNumber evidence="3 8">3.1.3.15</ecNumber>
    </recommendedName>
</protein>
<dbReference type="InterPro" id="IPR016195">
    <property type="entry name" value="Pol/histidinol_Pase-like"/>
</dbReference>
<dbReference type="NCBIfam" id="TIGR01856">
    <property type="entry name" value="hisJ_fam"/>
    <property type="match status" value="1"/>
</dbReference>
<dbReference type="Proteomes" id="UP000824179">
    <property type="component" value="Unassembled WGS sequence"/>
</dbReference>
<evidence type="ECO:0000256" key="3">
    <source>
        <dbReference type="ARBA" id="ARBA00013085"/>
    </source>
</evidence>
<dbReference type="PANTHER" id="PTHR21039">
    <property type="entry name" value="HISTIDINOL PHOSPHATASE-RELATED"/>
    <property type="match status" value="1"/>
</dbReference>
<dbReference type="GO" id="GO:0004401">
    <property type="term" value="F:histidinol-phosphatase activity"/>
    <property type="evidence" value="ECO:0007669"/>
    <property type="project" value="UniProtKB-UniRule"/>
</dbReference>